<name>A0ABZ1NEU6_9NOCA</name>
<proteinExistence type="predicted"/>
<accession>A0ABZ1NEU6</accession>
<dbReference type="RefSeq" id="WP_245661351.1">
    <property type="nucleotide sequence ID" value="NZ_CP108014.1"/>
</dbReference>
<organism evidence="1 2">
    <name type="scientific">Nocardia salmonicida</name>
    <dbReference type="NCBI Taxonomy" id="53431"/>
    <lineage>
        <taxon>Bacteria</taxon>
        <taxon>Bacillati</taxon>
        <taxon>Actinomycetota</taxon>
        <taxon>Actinomycetes</taxon>
        <taxon>Mycobacteriales</taxon>
        <taxon>Nocardiaceae</taxon>
        <taxon>Nocardia</taxon>
    </lineage>
</organism>
<protein>
    <submittedName>
        <fullName evidence="1">Uncharacterized protein</fullName>
    </submittedName>
</protein>
<sequence length="123" mass="13302">MTKTHAHRWKGGSKVKLHFLGSGGSNTNGCPSLYETDQDTFLVQGWTTDTADKVEIPHLLTGFAKPRTYLGATLTDTGRGTFTLTGRPVTEADTLAQIHLAADETAIEVPLGKREFYGHAATQ</sequence>
<evidence type="ECO:0000313" key="2">
    <source>
        <dbReference type="Proteomes" id="UP001621418"/>
    </source>
</evidence>
<dbReference type="EMBL" id="CP109527">
    <property type="protein sequence ID" value="WTY38539.1"/>
    <property type="molecule type" value="Genomic_DNA"/>
</dbReference>
<keyword evidence="2" id="KW-1185">Reference proteome</keyword>
<gene>
    <name evidence="1" type="ORF">OG308_12225</name>
</gene>
<evidence type="ECO:0000313" key="1">
    <source>
        <dbReference type="EMBL" id="WTY38539.1"/>
    </source>
</evidence>
<dbReference type="Proteomes" id="UP001621418">
    <property type="component" value="Chromosome"/>
</dbReference>
<dbReference type="GeneID" id="91375024"/>
<reference evidence="1 2" key="1">
    <citation type="submission" date="2022-10" db="EMBL/GenBank/DDBJ databases">
        <title>The complete genomes of actinobacterial strains from the NBC collection.</title>
        <authorList>
            <person name="Joergensen T.S."/>
            <person name="Alvarez Arevalo M."/>
            <person name="Sterndorff E.B."/>
            <person name="Faurdal D."/>
            <person name="Vuksanovic O."/>
            <person name="Mourched A.-S."/>
            <person name="Charusanti P."/>
            <person name="Shaw S."/>
            <person name="Blin K."/>
            <person name="Weber T."/>
        </authorList>
    </citation>
    <scope>NUCLEOTIDE SEQUENCE [LARGE SCALE GENOMIC DNA]</scope>
    <source>
        <strain evidence="1 2">NBC_01413</strain>
    </source>
</reference>